<sequence length="998" mass="111959">MLERTLFSDEPVRNHWSTEAYVLGNGRIGAVPYGQPGREHVMFNEITLWSGHGGQKGAFQPFGDIYVALDRHNAGIENYRRELDLNDAEHRVSYTKDGVTYLREAFVSYPAQVFVMRLSASVSGMLSGWVELTDRNGAVINAKDNRITATGSMLGKQYCRTPWSNDIPVPPSPHGADYQSQLAVLNAGGELKTGPGFIVFTGCDTLTLILGARTNYVPDPDKGWRGEEHPRVPLTREVNAAVQCSMQELREEHRKDYQALYGRVSLDLGKPSEEVSQMPLSKRLKLYSLKKADPDLERLFFDYGRYLMIASSRDSLPSNLQGLWNDDPRPVWDCDYHTNINLQMNYWPVEIANLSECAEPYFKYIEDQVPVWRGKTAEQFGKDTPGWTVRTGHNIFGYMGWNWNTTGNAWLVQHFWEHYAFTLDKRFLAERAYPMLKEVSLFWMSQLKELPDKRLVAPEGWSPEHGPRADGVTYDQMLVWDLFNNTAEAAEILDVDEDFRKRVAEHRDRLVRPQIGSWGQLQEWMEDMDDPRDIHRHISHLIGIYPGRQISTTLTPELADAAKVSLKARGDSGTSWSMAWKSALWARLGDGKLAHHMLQGLLSGAGMRGRELREKRETMGSPFIDGQEFDNGGGTSGNLLTVHPPFQIDGNFGGTAAIAEMLLQSHANEISLLPALPEVWPDGSFEGLCARGGYLVDARWKNHTLVSATIESLGDNTVYVRYGATVAEFELKSGQKITVDRDLKTGITGKRSITVMPFGDSITEGCNGSFSVYRYPLIKKLLDTGYDVEYVGTRVTGQQDPEFGLLRHEGYGGKSVHFLADLTPEIYRANPADLVLIHAGHNEWANTSPVEKMIISTSRIIKAMRSINPYVIILLSQVIPSGVLEKYCYIPELNQALADLAAKMNRHDQHVMIVNQCSGFVWEDDTVADHVHPNARGAEKMAQKWFETLVEILPPPAKPLSPNGCSDTSHPGRPLKPLWTDACHPGNVTVAIIPKTNE</sequence>
<dbReference type="InterPro" id="IPR054363">
    <property type="entry name" value="GH95_cat"/>
</dbReference>
<comment type="caution">
    <text evidence="5">The sequence shown here is derived from an EMBL/GenBank/DDBJ whole genome shotgun (WGS) entry which is preliminary data.</text>
</comment>
<dbReference type="InterPro" id="IPR013830">
    <property type="entry name" value="SGNH_hydro"/>
</dbReference>
<dbReference type="Gene3D" id="1.50.10.10">
    <property type="match status" value="1"/>
</dbReference>
<dbReference type="GO" id="GO:0004560">
    <property type="term" value="F:alpha-L-fucosidase activity"/>
    <property type="evidence" value="ECO:0007669"/>
    <property type="project" value="TreeGrafter"/>
</dbReference>
<keyword evidence="5" id="KW-0378">Hydrolase</keyword>
<dbReference type="InterPro" id="IPR012341">
    <property type="entry name" value="6hp_glycosidase-like_sf"/>
</dbReference>
<protein>
    <submittedName>
        <fullName evidence="5">Glycoside hydrolase N-terminal domain-containing protein</fullName>
    </submittedName>
</protein>
<name>A0A842HJZ5_9BACT</name>
<dbReference type="Proteomes" id="UP000546464">
    <property type="component" value="Unassembled WGS sequence"/>
</dbReference>
<dbReference type="RefSeq" id="WP_185676811.1">
    <property type="nucleotide sequence ID" value="NZ_JACHVB010000054.1"/>
</dbReference>
<dbReference type="PANTHER" id="PTHR31084:SF0">
    <property type="entry name" value="ALPHA-L-FUCOSIDASE 2"/>
    <property type="match status" value="1"/>
</dbReference>
<dbReference type="Gene3D" id="3.40.50.1110">
    <property type="entry name" value="SGNH hydrolase"/>
    <property type="match status" value="1"/>
</dbReference>
<dbReference type="GO" id="GO:0016788">
    <property type="term" value="F:hydrolase activity, acting on ester bonds"/>
    <property type="evidence" value="ECO:0007669"/>
    <property type="project" value="UniProtKB-ARBA"/>
</dbReference>
<dbReference type="Pfam" id="PF21307">
    <property type="entry name" value="Glyco_hydro_95_C"/>
    <property type="match status" value="1"/>
</dbReference>
<dbReference type="Pfam" id="PF14498">
    <property type="entry name" value="Glyco_hyd_65N_2"/>
    <property type="match status" value="2"/>
</dbReference>
<evidence type="ECO:0000259" key="1">
    <source>
        <dbReference type="Pfam" id="PF13472"/>
    </source>
</evidence>
<feature type="domain" description="SGNH hydrolase-type esterase" evidence="1">
    <location>
        <begin position="758"/>
        <end position="939"/>
    </location>
</feature>
<dbReference type="InterPro" id="IPR027414">
    <property type="entry name" value="GH95_N_dom"/>
</dbReference>
<dbReference type="Pfam" id="PF22124">
    <property type="entry name" value="Glyco_hydro_95_cat"/>
    <property type="match status" value="1"/>
</dbReference>
<feature type="domain" description="Alpha fucosidase A-like C-terminal" evidence="3">
    <location>
        <begin position="664"/>
        <end position="732"/>
    </location>
</feature>
<dbReference type="EMBL" id="JACHVB010000054">
    <property type="protein sequence ID" value="MBC2595876.1"/>
    <property type="molecule type" value="Genomic_DNA"/>
</dbReference>
<dbReference type="PANTHER" id="PTHR31084">
    <property type="entry name" value="ALPHA-L-FUCOSIDASE 2"/>
    <property type="match status" value="1"/>
</dbReference>
<evidence type="ECO:0000313" key="5">
    <source>
        <dbReference type="EMBL" id="MBC2595876.1"/>
    </source>
</evidence>
<accession>A0A842HJZ5</accession>
<dbReference type="SUPFAM" id="SSF52266">
    <property type="entry name" value="SGNH hydrolase"/>
    <property type="match status" value="1"/>
</dbReference>
<dbReference type="InterPro" id="IPR049053">
    <property type="entry name" value="AFCA-like_C"/>
</dbReference>
<dbReference type="SUPFAM" id="SSF48208">
    <property type="entry name" value="Six-hairpin glycosidases"/>
    <property type="match status" value="1"/>
</dbReference>
<dbReference type="AlphaFoldDB" id="A0A842HJZ5"/>
<keyword evidence="6" id="KW-1185">Reference proteome</keyword>
<feature type="domain" description="Glycosyl hydrolase family 95 N-terminal" evidence="2">
    <location>
        <begin position="6"/>
        <end position="54"/>
    </location>
</feature>
<organism evidence="5 6">
    <name type="scientific">Ruficoccus amylovorans</name>
    <dbReference type="NCBI Taxonomy" id="1804625"/>
    <lineage>
        <taxon>Bacteria</taxon>
        <taxon>Pseudomonadati</taxon>
        <taxon>Verrucomicrobiota</taxon>
        <taxon>Opitutia</taxon>
        <taxon>Puniceicoccales</taxon>
        <taxon>Cerasicoccaceae</taxon>
        <taxon>Ruficoccus</taxon>
    </lineage>
</organism>
<evidence type="ECO:0000259" key="3">
    <source>
        <dbReference type="Pfam" id="PF21307"/>
    </source>
</evidence>
<evidence type="ECO:0000259" key="4">
    <source>
        <dbReference type="Pfam" id="PF22124"/>
    </source>
</evidence>
<dbReference type="GO" id="GO:0005975">
    <property type="term" value="P:carbohydrate metabolic process"/>
    <property type="evidence" value="ECO:0007669"/>
    <property type="project" value="InterPro"/>
</dbReference>
<evidence type="ECO:0000313" key="6">
    <source>
        <dbReference type="Proteomes" id="UP000546464"/>
    </source>
</evidence>
<dbReference type="InterPro" id="IPR008928">
    <property type="entry name" value="6-hairpin_glycosidase_sf"/>
</dbReference>
<dbReference type="InterPro" id="IPR036514">
    <property type="entry name" value="SGNH_hydro_sf"/>
</dbReference>
<dbReference type="Pfam" id="PF13472">
    <property type="entry name" value="Lipase_GDSL_2"/>
    <property type="match status" value="1"/>
</dbReference>
<gene>
    <name evidence="5" type="ORF">H5P28_16550</name>
</gene>
<evidence type="ECO:0000259" key="2">
    <source>
        <dbReference type="Pfam" id="PF14498"/>
    </source>
</evidence>
<feature type="domain" description="Glycosyl hydrolase family 95 N-terminal" evidence="2">
    <location>
        <begin position="55"/>
        <end position="217"/>
    </location>
</feature>
<reference evidence="5 6" key="1">
    <citation type="submission" date="2020-07" db="EMBL/GenBank/DDBJ databases">
        <authorList>
            <person name="Feng X."/>
        </authorList>
    </citation>
    <scope>NUCLEOTIDE SEQUENCE [LARGE SCALE GENOMIC DNA]</scope>
    <source>
        <strain evidence="5 6">JCM31066</strain>
    </source>
</reference>
<proteinExistence type="predicted"/>
<feature type="domain" description="Glycosyl hydrolase family 95 catalytic" evidence="4">
    <location>
        <begin position="246"/>
        <end position="662"/>
    </location>
</feature>